<dbReference type="PANTHER" id="PTHR43017:SF1">
    <property type="entry name" value="ACETYLTRANSFERASE YJL218W-RELATED"/>
    <property type="match status" value="1"/>
</dbReference>
<dbReference type="PANTHER" id="PTHR43017">
    <property type="entry name" value="GALACTOSIDE O-ACETYLTRANSFERASE"/>
    <property type="match status" value="1"/>
</dbReference>
<comment type="similarity">
    <text evidence="1">Belongs to the transferase hexapeptide repeat family.</text>
</comment>
<dbReference type="EC" id="2.3.1.-" evidence="1"/>
<keyword evidence="1" id="KW-0012">Acyltransferase</keyword>
<dbReference type="InterPro" id="IPR011004">
    <property type="entry name" value="Trimer_LpxA-like_sf"/>
</dbReference>
<reference evidence="2" key="1">
    <citation type="journal article" date="2003" name="Plasmid">
        <title>Molecular organization of exopolysaccharide (EPS) encoding genes on the lactococcal bacteriophage adsorption blocking plasmid, pCI658.</title>
        <authorList>
            <person name="Forde A."/>
            <person name="Fitzgerald G.F."/>
        </authorList>
    </citation>
    <scope>NUCLEOTIDE SEQUENCE</scope>
    <source>
        <strain evidence="2">HO2</strain>
        <plasmid evidence="2">pCI658</plasmid>
    </source>
</reference>
<name>Q83VF6_LACLC</name>
<dbReference type="EMBL" id="AF142639">
    <property type="protein sequence ID" value="AAP32719.1"/>
    <property type="molecule type" value="Genomic_DNA"/>
</dbReference>
<keyword evidence="1" id="KW-0808">Transferase</keyword>
<keyword evidence="2" id="KW-0614">Plasmid</keyword>
<organism evidence="2">
    <name type="scientific">Lactococcus lactis subsp. cremoris</name>
    <name type="common">Streptococcus cremoris</name>
    <dbReference type="NCBI Taxonomy" id="1359"/>
    <lineage>
        <taxon>Bacteria</taxon>
        <taxon>Bacillati</taxon>
        <taxon>Bacillota</taxon>
        <taxon>Bacilli</taxon>
        <taxon>Lactobacillales</taxon>
        <taxon>Streptococcaceae</taxon>
        <taxon>Lactococcus</taxon>
    </lineage>
</organism>
<evidence type="ECO:0000313" key="2">
    <source>
        <dbReference type="EMBL" id="AAP32719.1"/>
    </source>
</evidence>
<protein>
    <recommendedName>
        <fullName evidence="1">Acetyltransferase</fullName>
        <ecNumber evidence="1">2.3.1.-</ecNumber>
    </recommendedName>
</protein>
<dbReference type="GO" id="GO:0008870">
    <property type="term" value="F:galactoside O-acetyltransferase activity"/>
    <property type="evidence" value="ECO:0007669"/>
    <property type="project" value="TreeGrafter"/>
</dbReference>
<evidence type="ECO:0000256" key="1">
    <source>
        <dbReference type="RuleBase" id="RU367021"/>
    </source>
</evidence>
<dbReference type="InterPro" id="IPR039369">
    <property type="entry name" value="LacA-like"/>
</dbReference>
<gene>
    <name evidence="2" type="primary">epsE</name>
</gene>
<proteinExistence type="inferred from homology"/>
<dbReference type="AlphaFoldDB" id="Q83VF6"/>
<dbReference type="SUPFAM" id="SSF51161">
    <property type="entry name" value="Trimeric LpxA-like enzymes"/>
    <property type="match status" value="1"/>
</dbReference>
<sequence length="105" mass="11902">MNTTILKGVHIGKNVIIGAGSLVNRDIPDNSVAAGNPCKVIRPLSEYYEKRKKVQLQEATELVVKYRERYGNEPDARALHEFYWLFSDSPEELDGVFLTYAGSLW</sequence>
<dbReference type="Gene3D" id="2.160.10.10">
    <property type="entry name" value="Hexapeptide repeat proteins"/>
    <property type="match status" value="1"/>
</dbReference>
<accession>Q83VF6</accession>
<geneLocation type="plasmid" evidence="2">
    <name>pCI658</name>
</geneLocation>